<gene>
    <name evidence="1" type="ORF">DVH24_004838</name>
</gene>
<organism evidence="1 2">
    <name type="scientific">Malus domestica</name>
    <name type="common">Apple</name>
    <name type="synonym">Pyrus malus</name>
    <dbReference type="NCBI Taxonomy" id="3750"/>
    <lineage>
        <taxon>Eukaryota</taxon>
        <taxon>Viridiplantae</taxon>
        <taxon>Streptophyta</taxon>
        <taxon>Embryophyta</taxon>
        <taxon>Tracheophyta</taxon>
        <taxon>Spermatophyta</taxon>
        <taxon>Magnoliopsida</taxon>
        <taxon>eudicotyledons</taxon>
        <taxon>Gunneridae</taxon>
        <taxon>Pentapetalae</taxon>
        <taxon>rosids</taxon>
        <taxon>fabids</taxon>
        <taxon>Rosales</taxon>
        <taxon>Rosaceae</taxon>
        <taxon>Amygdaloideae</taxon>
        <taxon>Maleae</taxon>
        <taxon>Malus</taxon>
    </lineage>
</organism>
<protein>
    <submittedName>
        <fullName evidence="1">Uncharacterized protein</fullName>
    </submittedName>
</protein>
<proteinExistence type="predicted"/>
<reference evidence="1 2" key="1">
    <citation type="submission" date="2018-10" db="EMBL/GenBank/DDBJ databases">
        <title>A high-quality apple genome assembly.</title>
        <authorList>
            <person name="Hu J."/>
        </authorList>
    </citation>
    <scope>NUCLEOTIDE SEQUENCE [LARGE SCALE GENOMIC DNA]</scope>
    <source>
        <strain evidence="2">cv. HFTH1</strain>
        <tissue evidence="1">Young leaf</tissue>
    </source>
</reference>
<evidence type="ECO:0000313" key="2">
    <source>
        <dbReference type="Proteomes" id="UP000290289"/>
    </source>
</evidence>
<accession>A0A498IFH9</accession>
<name>A0A498IFH9_MALDO</name>
<sequence length="157" mass="17973">MQQALHKKDFNEHLGMILRSRLRVRTSGNLARYVGRQPILFTRKSILVVIFFSDKYKQVGLFLKADKISSSRLKPGSRAFSKLAVKKIGFLQMVQAMLVPDRPRERRNSSFGKTIFSESAKNSLGSLLTSLEISELVNPWSLRRRTESGLWFQSLLS</sequence>
<dbReference type="AlphaFoldDB" id="A0A498IFH9"/>
<keyword evidence="2" id="KW-1185">Reference proteome</keyword>
<evidence type="ECO:0000313" key="1">
    <source>
        <dbReference type="EMBL" id="RXH80924.1"/>
    </source>
</evidence>
<dbReference type="Proteomes" id="UP000290289">
    <property type="component" value="Chromosome 12"/>
</dbReference>
<comment type="caution">
    <text evidence="1">The sequence shown here is derived from an EMBL/GenBank/DDBJ whole genome shotgun (WGS) entry which is preliminary data.</text>
</comment>
<dbReference type="EMBL" id="RDQH01000338">
    <property type="protein sequence ID" value="RXH80924.1"/>
    <property type="molecule type" value="Genomic_DNA"/>
</dbReference>